<accession>A0AA40EWV1</accession>
<comment type="caution">
    <text evidence="1">The sequence shown here is derived from an EMBL/GenBank/DDBJ whole genome shotgun (WGS) entry which is preliminary data.</text>
</comment>
<reference evidence="1" key="1">
    <citation type="submission" date="2023-06" db="EMBL/GenBank/DDBJ databases">
        <title>Genome-scale phylogeny and comparative genomics of the fungal order Sordariales.</title>
        <authorList>
            <consortium name="Lawrence Berkeley National Laboratory"/>
            <person name="Hensen N."/>
            <person name="Bonometti L."/>
            <person name="Westerberg I."/>
            <person name="Brannstrom I.O."/>
            <person name="Guillou S."/>
            <person name="Cros-Aarteil S."/>
            <person name="Calhoun S."/>
            <person name="Haridas S."/>
            <person name="Kuo A."/>
            <person name="Mondo S."/>
            <person name="Pangilinan J."/>
            <person name="Riley R."/>
            <person name="LaButti K."/>
            <person name="Andreopoulos B."/>
            <person name="Lipzen A."/>
            <person name="Chen C."/>
            <person name="Yanf M."/>
            <person name="Daum C."/>
            <person name="Ng V."/>
            <person name="Clum A."/>
            <person name="Steindorff A."/>
            <person name="Ohm R."/>
            <person name="Martin F."/>
            <person name="Silar P."/>
            <person name="Natvig D."/>
            <person name="Lalanne C."/>
            <person name="Gautier V."/>
            <person name="Ament-velasquez S.L."/>
            <person name="Kruys A."/>
            <person name="Hutchinson M.I."/>
            <person name="Powell A.J."/>
            <person name="Barry K."/>
            <person name="Miller A.N."/>
            <person name="Grigoriev I.V."/>
            <person name="Debuchy R."/>
            <person name="Gladieux P."/>
            <person name="Thoren M.H."/>
            <person name="Johannesson H."/>
        </authorList>
    </citation>
    <scope>NUCLEOTIDE SEQUENCE</scope>
    <source>
        <strain evidence="1">SMH3187-1</strain>
    </source>
</reference>
<gene>
    <name evidence="1" type="ORF">B0T18DRAFT_412970</name>
</gene>
<evidence type="ECO:0000313" key="2">
    <source>
        <dbReference type="Proteomes" id="UP001172155"/>
    </source>
</evidence>
<sequence length="208" mass="23027">MIDDFSVTGGLGAPGPGVPERYIYCIRTNNTALTLQALIDSFALCITQILSICTNYSDTLVIWVSCKRPFAWLGMVRSDSDGALIATRRTKVCGPWLHGLDSRYRVCLARRRVKLQETPVPRRLCLASKAFWPILRCVDGLCAFEPVAPLSRSRIAGWASWHNQMQHGPFVDLRGEMVLSVGLLLQVRCVAERDAVDGTSGGWQFGRG</sequence>
<organism evidence="1 2">
    <name type="scientific">Schizothecium vesticola</name>
    <dbReference type="NCBI Taxonomy" id="314040"/>
    <lineage>
        <taxon>Eukaryota</taxon>
        <taxon>Fungi</taxon>
        <taxon>Dikarya</taxon>
        <taxon>Ascomycota</taxon>
        <taxon>Pezizomycotina</taxon>
        <taxon>Sordariomycetes</taxon>
        <taxon>Sordariomycetidae</taxon>
        <taxon>Sordariales</taxon>
        <taxon>Schizotheciaceae</taxon>
        <taxon>Schizothecium</taxon>
    </lineage>
</organism>
<evidence type="ECO:0000313" key="1">
    <source>
        <dbReference type="EMBL" id="KAK0747027.1"/>
    </source>
</evidence>
<proteinExistence type="predicted"/>
<dbReference type="EMBL" id="JAUKUD010000004">
    <property type="protein sequence ID" value="KAK0747027.1"/>
    <property type="molecule type" value="Genomic_DNA"/>
</dbReference>
<name>A0AA40EWV1_9PEZI</name>
<keyword evidence="2" id="KW-1185">Reference proteome</keyword>
<dbReference type="AlphaFoldDB" id="A0AA40EWV1"/>
<protein>
    <submittedName>
        <fullName evidence="1">Uncharacterized protein</fullName>
    </submittedName>
</protein>
<dbReference type="Proteomes" id="UP001172155">
    <property type="component" value="Unassembled WGS sequence"/>
</dbReference>